<reference evidence="1 2" key="1">
    <citation type="submission" date="2020-08" db="EMBL/GenBank/DDBJ databases">
        <title>Sequencing the genomes of 1000 actinobacteria strains.</title>
        <authorList>
            <person name="Klenk H.-P."/>
        </authorList>
    </citation>
    <scope>NUCLEOTIDE SEQUENCE [LARGE SCALE GENOMIC DNA]</scope>
    <source>
        <strain evidence="1 2">DSM 22826</strain>
    </source>
</reference>
<dbReference type="Proteomes" id="UP000523000">
    <property type="component" value="Unassembled WGS sequence"/>
</dbReference>
<dbReference type="RefSeq" id="WP_183512634.1">
    <property type="nucleotide sequence ID" value="NZ_BAABGK010000108.1"/>
</dbReference>
<gene>
    <name evidence="1" type="ORF">E9229_003324</name>
</gene>
<dbReference type="EMBL" id="JACHVS010000002">
    <property type="protein sequence ID" value="MBB2997077.1"/>
    <property type="molecule type" value="Genomic_DNA"/>
</dbReference>
<keyword evidence="2" id="KW-1185">Reference proteome</keyword>
<evidence type="ECO:0000313" key="2">
    <source>
        <dbReference type="Proteomes" id="UP000523000"/>
    </source>
</evidence>
<organism evidence="1 2">
    <name type="scientific">Paeniglutamicibacter cryotolerans</name>
    <dbReference type="NCBI Taxonomy" id="670079"/>
    <lineage>
        <taxon>Bacteria</taxon>
        <taxon>Bacillati</taxon>
        <taxon>Actinomycetota</taxon>
        <taxon>Actinomycetes</taxon>
        <taxon>Micrococcales</taxon>
        <taxon>Micrococcaceae</taxon>
        <taxon>Paeniglutamicibacter</taxon>
    </lineage>
</organism>
<sequence length="69" mass="7754">MHPDTYLLQYDGHEFTLSEEDHVRLRKLYDRGQSISGILFRFTPVGNEGDVTISIGGGARFVLRKNATG</sequence>
<protein>
    <submittedName>
        <fullName evidence="1">Uncharacterized protein</fullName>
    </submittedName>
</protein>
<proteinExistence type="predicted"/>
<comment type="caution">
    <text evidence="1">The sequence shown here is derived from an EMBL/GenBank/DDBJ whole genome shotgun (WGS) entry which is preliminary data.</text>
</comment>
<dbReference type="AlphaFoldDB" id="A0A839QMG7"/>
<name>A0A839QMG7_9MICC</name>
<evidence type="ECO:0000313" key="1">
    <source>
        <dbReference type="EMBL" id="MBB2997077.1"/>
    </source>
</evidence>
<accession>A0A839QMG7</accession>